<evidence type="ECO:0000256" key="1">
    <source>
        <dbReference type="ARBA" id="ARBA00011073"/>
    </source>
</evidence>
<evidence type="ECO:0000256" key="7">
    <source>
        <dbReference type="SAM" id="SignalP"/>
    </source>
</evidence>
<feature type="domain" description="Peptidase S8/S53" evidence="8">
    <location>
        <begin position="248"/>
        <end position="510"/>
    </location>
</feature>
<dbReference type="KEGG" id="stac:ABII15_32025"/>
<dbReference type="InterPro" id="IPR000209">
    <property type="entry name" value="Peptidase_S8/S53_dom"/>
</dbReference>
<dbReference type="PANTHER" id="PTHR43399">
    <property type="entry name" value="SUBTILISIN-RELATED"/>
    <property type="match status" value="1"/>
</dbReference>
<keyword evidence="2 6" id="KW-0645">Protease</keyword>
<dbReference type="InterPro" id="IPR022398">
    <property type="entry name" value="Peptidase_S8_His-AS"/>
</dbReference>
<dbReference type="GO" id="GO:0006508">
    <property type="term" value="P:proteolysis"/>
    <property type="evidence" value="ECO:0007669"/>
    <property type="project" value="UniProtKB-KW"/>
</dbReference>
<evidence type="ECO:0000256" key="3">
    <source>
        <dbReference type="ARBA" id="ARBA00022801"/>
    </source>
</evidence>
<comment type="similarity">
    <text evidence="1 6">Belongs to the peptidase S8 family.</text>
</comment>
<dbReference type="InterPro" id="IPR023828">
    <property type="entry name" value="Peptidase_S8_Ser-AS"/>
</dbReference>
<dbReference type="InterPro" id="IPR036852">
    <property type="entry name" value="Peptidase_S8/S53_dom_sf"/>
</dbReference>
<name>A0AAU8J259_9ACTN</name>
<dbReference type="Gene3D" id="3.40.50.200">
    <property type="entry name" value="Peptidase S8/S53 domain"/>
    <property type="match status" value="1"/>
</dbReference>
<keyword evidence="7" id="KW-0732">Signal</keyword>
<evidence type="ECO:0000256" key="2">
    <source>
        <dbReference type="ARBA" id="ARBA00022670"/>
    </source>
</evidence>
<keyword evidence="3 6" id="KW-0378">Hydrolase</keyword>
<gene>
    <name evidence="9" type="ORF">ABII15_32025</name>
</gene>
<feature type="active site" description="Charge relay system" evidence="5 6">
    <location>
        <position position="257"/>
    </location>
</feature>
<dbReference type="PROSITE" id="PS51892">
    <property type="entry name" value="SUBTILASE"/>
    <property type="match status" value="1"/>
</dbReference>
<sequence>MPESSRGRSRRRLVVAAAASAVVTMLSGLPAAGATPSATGPDSPAAAVPAALKKQSSSSVTLVTGDTVTVTTRADGKRSVDVAAAPGASKTFQTVTTPDGDLFVFPSDAVAPLAAKSLDRTLFNVTRLLADGQADGKAARVPVVVEYADKASRSTLTRRADHLPSGRPGAVLDRLDMAAVKVDKKGAGDFWRSVGPQLGTAGKGSAAKSSAATGPVAKLWYDGVAKVSLDKSVPQIGAPAAWAAGLDGKGTEVAVLDTGADTTHPDLKGRIGATKSFVPGVDSVKDGHGHGTHVASTVAGTGAASGGRLKGVAPGARLMIGKVLDDGGSGPTSQVIAGMEWAVEQGADIVSMSLGSPATAGGDLSQQAVDRLSADSDTLFVIAAGNEGPGRSTLGSPGIAESALTVGAVDKSDRIAEFSSRGPRLGDNGIKPDLTAPGVGIVAARAAGTSMGTVVDDFYTSANGTSMATPHVAGAAALLKERYPDWTGEQLKAALVSHTEQAAGLTPYEQGSGRTAVDASLDSAVDITGTVDFGTVLYSASGDDVQPRTLTLSNRSDKATKVALRPEVTGASGGKPLAEGALRLSATEVTVPAHGSADVTVALNPAGATPDTYTGRVLATVGTTTVAHTAVGFTRDVERFALGVALKDRHGDIPFAATTIVMGLDNDFFELRNSEGSNREEFQVPAGSYGVLGGVVTGWNGSNLWPTQEAGDLFNLSDVEVAGRATTVTADAELAKDFAVRTTDEKRPLEPSSFSYETTRADARNKGATVGVSGDMTSSNQRYGAIPSKRPAVGTSAVSFFRRDRAPLYTAAVGGKDGFPLGVQYPADTSDQRYAGAVSAAVVDAGTASAADLARVDVKGKAALYHDTDPNSLQSGLVALQDAGAALVVVLPADEGAHSLTAYGVTVPYFAADYRAAVALAKRVAKGTATTLDLRAAKESAYTYSGQWIFDKGIPSDLSVVARKRDFAKARNTIHADGKQVLGHHMLDSWNRWFPTSTRFAERVRRGVERDEYLYARDSSVTYGQTFTPGELMSVAMVGPARSYRPGKTTSENWFAPAMAPGRHGMFSLCTFCRAGDELAPIPSFGGDSDPDHWLTGVSNGWGLYAYRDGEPIEVGNGDWGLDRPADYRFVLETSWDDSWPVRIEHGTSSRTDYRFTSARPTAGQAECGAAVTVDCAALPTLTPSYDMPVDLLNRARAGHASGFTLDAVRAEGWPGSTAVSGAKVSVSYDGGTTWTAAKVKRSDRDSFTVSYRHPALAATDGYVAVKSEIWDAHGTRTIQEIGKAYALR</sequence>
<dbReference type="SUPFAM" id="SSF52743">
    <property type="entry name" value="Subtilisin-like"/>
    <property type="match status" value="1"/>
</dbReference>
<organism evidence="9">
    <name type="scientific">Streptomyces tabacisoli</name>
    <dbReference type="NCBI Taxonomy" id="3156398"/>
    <lineage>
        <taxon>Bacteria</taxon>
        <taxon>Bacillati</taxon>
        <taxon>Actinomycetota</taxon>
        <taxon>Actinomycetes</taxon>
        <taxon>Kitasatosporales</taxon>
        <taxon>Streptomycetaceae</taxon>
        <taxon>Streptomyces</taxon>
    </lineage>
</organism>
<keyword evidence="4 6" id="KW-0720">Serine protease</keyword>
<proteinExistence type="inferred from homology"/>
<dbReference type="RefSeq" id="WP_353945761.1">
    <property type="nucleotide sequence ID" value="NZ_CP159534.1"/>
</dbReference>
<evidence type="ECO:0000313" key="9">
    <source>
        <dbReference type="EMBL" id="XCJ74317.1"/>
    </source>
</evidence>
<dbReference type="InterPro" id="IPR015500">
    <property type="entry name" value="Peptidase_S8_subtilisin-rel"/>
</dbReference>
<dbReference type="InterPro" id="IPR006311">
    <property type="entry name" value="TAT_signal"/>
</dbReference>
<feature type="signal peptide" evidence="7">
    <location>
        <begin position="1"/>
        <end position="34"/>
    </location>
</feature>
<evidence type="ECO:0000259" key="8">
    <source>
        <dbReference type="Pfam" id="PF00082"/>
    </source>
</evidence>
<dbReference type="PROSITE" id="PS51318">
    <property type="entry name" value="TAT"/>
    <property type="match status" value="1"/>
</dbReference>
<dbReference type="CDD" id="cd07487">
    <property type="entry name" value="Peptidases_S8_1"/>
    <property type="match status" value="1"/>
</dbReference>
<accession>A0AAU8J259</accession>
<protein>
    <submittedName>
        <fullName evidence="9">S8 family serine peptidase</fullName>
    </submittedName>
</protein>
<dbReference type="Pfam" id="PF00082">
    <property type="entry name" value="Peptidase_S8"/>
    <property type="match status" value="1"/>
</dbReference>
<dbReference type="PRINTS" id="PR00723">
    <property type="entry name" value="SUBTILISIN"/>
</dbReference>
<dbReference type="PROSITE" id="PS00137">
    <property type="entry name" value="SUBTILASE_HIS"/>
    <property type="match status" value="1"/>
</dbReference>
<dbReference type="PANTHER" id="PTHR43399:SF4">
    <property type="entry name" value="CELL WALL-ASSOCIATED PROTEASE"/>
    <property type="match status" value="1"/>
</dbReference>
<dbReference type="InterPro" id="IPR051048">
    <property type="entry name" value="Peptidase_S8/S53_subtilisin"/>
</dbReference>
<evidence type="ECO:0000256" key="4">
    <source>
        <dbReference type="ARBA" id="ARBA00022825"/>
    </source>
</evidence>
<feature type="active site" description="Charge relay system" evidence="5 6">
    <location>
        <position position="290"/>
    </location>
</feature>
<feature type="chain" id="PRO_5043493476" evidence="7">
    <location>
        <begin position="35"/>
        <end position="1289"/>
    </location>
</feature>
<dbReference type="PROSITE" id="PS00138">
    <property type="entry name" value="SUBTILASE_SER"/>
    <property type="match status" value="1"/>
</dbReference>
<dbReference type="Gene3D" id="3.50.30.30">
    <property type="match status" value="1"/>
</dbReference>
<reference evidence="9" key="1">
    <citation type="submission" date="2024-06" db="EMBL/GenBank/DDBJ databases">
        <title>Streptomyces sp. strain HUAS MG91 genome sequences.</title>
        <authorList>
            <person name="Mo P."/>
        </authorList>
    </citation>
    <scope>NUCLEOTIDE SEQUENCE</scope>
    <source>
        <strain evidence="9">HUAS MG91</strain>
    </source>
</reference>
<dbReference type="EMBL" id="CP159534">
    <property type="protein sequence ID" value="XCJ74317.1"/>
    <property type="molecule type" value="Genomic_DNA"/>
</dbReference>
<evidence type="ECO:0000256" key="5">
    <source>
        <dbReference type="PIRSR" id="PIRSR615500-1"/>
    </source>
</evidence>
<evidence type="ECO:0000256" key="6">
    <source>
        <dbReference type="PROSITE-ProRule" id="PRU01240"/>
    </source>
</evidence>
<feature type="active site" description="Charge relay system" evidence="5 6">
    <location>
        <position position="466"/>
    </location>
</feature>
<dbReference type="GO" id="GO:0004252">
    <property type="term" value="F:serine-type endopeptidase activity"/>
    <property type="evidence" value="ECO:0007669"/>
    <property type="project" value="UniProtKB-UniRule"/>
</dbReference>